<dbReference type="InterPro" id="IPR014985">
    <property type="entry name" value="WbqC"/>
</dbReference>
<reference evidence="1 2" key="1">
    <citation type="submission" date="2019-02" db="EMBL/GenBank/DDBJ databases">
        <title>Arundinibacter roseus gen. nov., sp. nov., a new member of the family Cytophagaceae.</title>
        <authorList>
            <person name="Szuroczki S."/>
            <person name="Khayer B."/>
            <person name="Sproer C."/>
            <person name="Toumi M."/>
            <person name="Szabo A."/>
            <person name="Felfoldi T."/>
            <person name="Schumann P."/>
            <person name="Toth E."/>
        </authorList>
    </citation>
    <scope>NUCLEOTIDE SEQUENCE [LARGE SCALE GENOMIC DNA]</scope>
    <source>
        <strain evidence="1 2">DMA-k-7a</strain>
    </source>
</reference>
<gene>
    <name evidence="1" type="ORF">EZE20_04920</name>
</gene>
<evidence type="ECO:0000313" key="1">
    <source>
        <dbReference type="EMBL" id="TDB68263.1"/>
    </source>
</evidence>
<dbReference type="Proteomes" id="UP000295706">
    <property type="component" value="Unassembled WGS sequence"/>
</dbReference>
<proteinExistence type="predicted"/>
<comment type="caution">
    <text evidence="1">The sequence shown here is derived from an EMBL/GenBank/DDBJ whole genome shotgun (WGS) entry which is preliminary data.</text>
</comment>
<name>A0A4R4KJT9_9BACT</name>
<sequence>MTDQRRHSSFPTEVTLDLHYLPCLDYFSCLLNFDSFILEAQDHYIRQTYRNRCYVLTANGIDVLTVPVLSGRNKVLIRDVKIDYGQAWVRRHWGCLQSAYGKSPFFEYYEAEFKQVYQRQTTFLFDLNVELLTLCLKFLGIKKEIAYTLSYSRDVTSTNFDARSLISDKNTENIFKFHVPIPYYQTFGNDFVKNLSIVDLLFNKGPEARQILMQSKLAPPWSD</sequence>
<evidence type="ECO:0008006" key="3">
    <source>
        <dbReference type="Google" id="ProtNLM"/>
    </source>
</evidence>
<organism evidence="1 2">
    <name type="scientific">Arundinibacter roseus</name>
    <dbReference type="NCBI Taxonomy" id="2070510"/>
    <lineage>
        <taxon>Bacteria</taxon>
        <taxon>Pseudomonadati</taxon>
        <taxon>Bacteroidota</taxon>
        <taxon>Cytophagia</taxon>
        <taxon>Cytophagales</taxon>
        <taxon>Spirosomataceae</taxon>
        <taxon>Arundinibacter</taxon>
    </lineage>
</organism>
<keyword evidence="2" id="KW-1185">Reference proteome</keyword>
<protein>
    <recommendedName>
        <fullName evidence="3">WbqC family protein</fullName>
    </recommendedName>
</protein>
<dbReference type="OrthoDB" id="1523452at2"/>
<dbReference type="RefSeq" id="WP_132115061.1">
    <property type="nucleotide sequence ID" value="NZ_SMJU01000002.1"/>
</dbReference>
<evidence type="ECO:0000313" key="2">
    <source>
        <dbReference type="Proteomes" id="UP000295706"/>
    </source>
</evidence>
<dbReference type="Pfam" id="PF08889">
    <property type="entry name" value="WbqC"/>
    <property type="match status" value="2"/>
</dbReference>
<dbReference type="EMBL" id="SMJU01000002">
    <property type="protein sequence ID" value="TDB68263.1"/>
    <property type="molecule type" value="Genomic_DNA"/>
</dbReference>
<accession>A0A4R4KJT9</accession>
<dbReference type="AlphaFoldDB" id="A0A4R4KJT9"/>